<gene>
    <name evidence="3" type="ORF">FYC77_08920</name>
</gene>
<dbReference type="EMBL" id="VTAW01000009">
    <property type="protein sequence ID" value="TYT62330.1"/>
    <property type="molecule type" value="Genomic_DNA"/>
</dbReference>
<feature type="compositionally biased region" description="Low complexity" evidence="1">
    <location>
        <begin position="142"/>
        <end position="157"/>
    </location>
</feature>
<reference evidence="3 4" key="1">
    <citation type="submission" date="2019-08" db="EMBL/GenBank/DDBJ databases">
        <title>Archaea genome.</title>
        <authorList>
            <person name="Kajale S."/>
            <person name="Shouche Y."/>
            <person name="Deshpande N."/>
            <person name="Sharma A."/>
        </authorList>
    </citation>
    <scope>NUCLEOTIDE SEQUENCE [LARGE SCALE GENOMIC DNA]</scope>
    <source>
        <strain evidence="3 4">ESP3B_9</strain>
    </source>
</reference>
<keyword evidence="2" id="KW-0472">Membrane</keyword>
<evidence type="ECO:0000256" key="2">
    <source>
        <dbReference type="SAM" id="Phobius"/>
    </source>
</evidence>
<comment type="caution">
    <text evidence="3">The sequence shown here is derived from an EMBL/GenBank/DDBJ whole genome shotgun (WGS) entry which is preliminary data.</text>
</comment>
<keyword evidence="4" id="KW-1185">Reference proteome</keyword>
<dbReference type="RefSeq" id="WP_149081150.1">
    <property type="nucleotide sequence ID" value="NZ_VTAW01000009.1"/>
</dbReference>
<feature type="compositionally biased region" description="Acidic residues" evidence="1">
    <location>
        <begin position="132"/>
        <end position="141"/>
    </location>
</feature>
<feature type="compositionally biased region" description="Acidic residues" evidence="1">
    <location>
        <begin position="335"/>
        <end position="357"/>
    </location>
</feature>
<dbReference type="AlphaFoldDB" id="A0A5D5AS55"/>
<feature type="region of interest" description="Disordered" evidence="1">
    <location>
        <begin position="474"/>
        <end position="498"/>
    </location>
</feature>
<dbReference type="Proteomes" id="UP000324104">
    <property type="component" value="Unassembled WGS sequence"/>
</dbReference>
<evidence type="ECO:0000256" key="1">
    <source>
        <dbReference type="SAM" id="MobiDB-lite"/>
    </source>
</evidence>
<evidence type="ECO:0008006" key="5">
    <source>
        <dbReference type="Google" id="ProtNLM"/>
    </source>
</evidence>
<evidence type="ECO:0000313" key="4">
    <source>
        <dbReference type="Proteomes" id="UP000324104"/>
    </source>
</evidence>
<feature type="region of interest" description="Disordered" evidence="1">
    <location>
        <begin position="46"/>
        <end position="105"/>
    </location>
</feature>
<name>A0A5D5AS55_9EURY</name>
<feature type="compositionally biased region" description="Basic and acidic residues" evidence="1">
    <location>
        <begin position="488"/>
        <end position="498"/>
    </location>
</feature>
<keyword evidence="2" id="KW-0812">Transmembrane</keyword>
<keyword evidence="2" id="KW-1133">Transmembrane helix</keyword>
<feature type="compositionally biased region" description="Acidic residues" evidence="1">
    <location>
        <begin position="258"/>
        <end position="313"/>
    </location>
</feature>
<proteinExistence type="predicted"/>
<accession>A0A5D5AS55</accession>
<protein>
    <recommendedName>
        <fullName evidence="5">DUF4129 domain-containing protein</fullName>
    </recommendedName>
</protein>
<organism evidence="3 4">
    <name type="scientific">Natrialba swarupiae</name>
    <dbReference type="NCBI Taxonomy" id="2448032"/>
    <lineage>
        <taxon>Archaea</taxon>
        <taxon>Methanobacteriati</taxon>
        <taxon>Methanobacteriota</taxon>
        <taxon>Stenosarchaea group</taxon>
        <taxon>Halobacteria</taxon>
        <taxon>Halobacteriales</taxon>
        <taxon>Natrialbaceae</taxon>
        <taxon>Natrialba</taxon>
    </lineage>
</organism>
<feature type="transmembrane region" description="Helical" evidence="2">
    <location>
        <begin position="382"/>
        <end position="404"/>
    </location>
</feature>
<evidence type="ECO:0000313" key="3">
    <source>
        <dbReference type="EMBL" id="TYT62330.1"/>
    </source>
</evidence>
<feature type="region of interest" description="Disordered" evidence="1">
    <location>
        <begin position="132"/>
        <end position="378"/>
    </location>
</feature>
<feature type="compositionally biased region" description="Acidic residues" evidence="1">
    <location>
        <begin position="203"/>
        <end position="243"/>
    </location>
</feature>
<sequence>MAGGSNAGRRLLAVIAVICAVGGLVLAASAMPMLAADAPVSGLTTEGGAIDDRHGPGAGAADGQTAYPGSGGTEAGGAHADAVSETPTDGSQIDGPQLDDRDLGPAETVAGGILYGLGTLFSALGGDDGADDLTGGDESLEDGAVADTDADSAAAESPDVDTDESAEDPTPADSGMGGEFGELLTGGDEPDGPAASADGAESTIEDAGDEAVPADDVDLDSSDDLAAGDEIATDADREDETSINDDVTTVDGEHADGLESEIEGEDGLESEIEGEDGLESVGDDTDPESTDGLESPDDLESNGDAGDDIDSSDAIDSAETVDADDPDRLEHDGDLGDEERSDGDVEGEEPGDGDEDSTAAGDSSGDGGSDGDSTLEDGTPDVSGTVLLLVGLALAVAIVGYLLYRSDDPIGTVLSIPSRIASFVVAGVVACSQALERAVAALRRVGSIRELPALVRATIGGLLESARTRTRNVGSSIGLFDEPEPEPADTRRDDEHASARERIERAFETVISASTFYRARVATATPTDVARSAKHAGAPTGPVETITDAFRDVEYGERDPEPYVDSADAARERLRNELESTGDDTASEDDE</sequence>
<feature type="compositionally biased region" description="Acidic residues" evidence="1">
    <location>
        <begin position="158"/>
        <end position="167"/>
    </location>
</feature>